<feature type="transmembrane region" description="Helical" evidence="1">
    <location>
        <begin position="70"/>
        <end position="88"/>
    </location>
</feature>
<evidence type="ECO:0000313" key="3">
    <source>
        <dbReference type="EMBL" id="WKN36729.1"/>
    </source>
</evidence>
<dbReference type="SUPFAM" id="SSF48317">
    <property type="entry name" value="Acid phosphatase/Vanadium-dependent haloperoxidase"/>
    <property type="match status" value="1"/>
</dbReference>
<keyword evidence="1" id="KW-1133">Transmembrane helix</keyword>
<protein>
    <submittedName>
        <fullName evidence="3">Phosphatase PAP2 family protein</fullName>
    </submittedName>
</protein>
<feature type="transmembrane region" description="Helical" evidence="1">
    <location>
        <begin position="172"/>
        <end position="193"/>
    </location>
</feature>
<accession>A0AA49JG82</accession>
<organism evidence="3">
    <name type="scientific">Roseihalotalea indica</name>
    <dbReference type="NCBI Taxonomy" id="2867963"/>
    <lineage>
        <taxon>Bacteria</taxon>
        <taxon>Pseudomonadati</taxon>
        <taxon>Bacteroidota</taxon>
        <taxon>Cytophagia</taxon>
        <taxon>Cytophagales</taxon>
        <taxon>Catalimonadaceae</taxon>
        <taxon>Roseihalotalea</taxon>
    </lineage>
</organism>
<feature type="transmembrane region" description="Helical" evidence="1">
    <location>
        <begin position="94"/>
        <end position="112"/>
    </location>
</feature>
<keyword evidence="1" id="KW-0812">Transmembrane</keyword>
<gene>
    <name evidence="3" type="ORF">K4G66_30660</name>
</gene>
<feature type="transmembrane region" description="Helical" evidence="1">
    <location>
        <begin position="144"/>
        <end position="165"/>
    </location>
</feature>
<dbReference type="AlphaFoldDB" id="A0AA49JG82"/>
<evidence type="ECO:0000259" key="2">
    <source>
        <dbReference type="Pfam" id="PF01569"/>
    </source>
</evidence>
<feature type="domain" description="Phosphatidic acid phosphatase type 2/haloperoxidase" evidence="2">
    <location>
        <begin position="128"/>
        <end position="189"/>
    </location>
</feature>
<dbReference type="InterPro" id="IPR000326">
    <property type="entry name" value="PAP2/HPO"/>
</dbReference>
<feature type="transmembrane region" description="Helical" evidence="1">
    <location>
        <begin position="119"/>
        <end position="138"/>
    </location>
</feature>
<evidence type="ECO:0000256" key="1">
    <source>
        <dbReference type="SAM" id="Phobius"/>
    </source>
</evidence>
<proteinExistence type="predicted"/>
<keyword evidence="1" id="KW-0472">Membrane</keyword>
<sequence length="194" mass="21366">MPTYLFALLFYYAPIITKPISVANANYLLLAIFLTTFLIPIVYVTVSRFLVIRVNYLTVISMPTRQERVLPFFFISIFYLIVTFLFVYKFNVNPVLSVVLAATTAIIIIVSISTLFIKVSAYGASSCGLVGFIFGLGMKYPQSFLVLPLVGALLLSGLVMSSRLYLGAHKPLDILIGGIVGLTVSVPSVLFFVQ</sequence>
<dbReference type="Gene3D" id="1.20.144.10">
    <property type="entry name" value="Phosphatidic acid phosphatase type 2/haloperoxidase"/>
    <property type="match status" value="1"/>
</dbReference>
<dbReference type="EMBL" id="CP120682">
    <property type="protein sequence ID" value="WKN36729.1"/>
    <property type="molecule type" value="Genomic_DNA"/>
</dbReference>
<name>A0AA49JG82_9BACT</name>
<dbReference type="Pfam" id="PF01569">
    <property type="entry name" value="PAP2"/>
    <property type="match status" value="1"/>
</dbReference>
<reference evidence="3" key="1">
    <citation type="journal article" date="2023" name="Comput. Struct. Biotechnol. J.">
        <title>Discovery of a novel marine Bacteroidetes with a rich repertoire of carbohydrate-active enzymes.</title>
        <authorList>
            <person name="Chen B."/>
            <person name="Liu G."/>
            <person name="Chen Q."/>
            <person name="Wang H."/>
            <person name="Liu L."/>
            <person name="Tang K."/>
        </authorList>
    </citation>
    <scope>NUCLEOTIDE SEQUENCE</scope>
    <source>
        <strain evidence="3">TK19036</strain>
    </source>
</reference>
<reference evidence="3" key="2">
    <citation type="journal article" date="2024" name="Antonie Van Leeuwenhoek">
        <title>Roseihalotalea indica gen. nov., sp. nov., a halophilic Bacteroidetes from mesopelagic Southwest Indian Ocean with higher carbohydrate metabolic potential.</title>
        <authorList>
            <person name="Chen B."/>
            <person name="Zhang M."/>
            <person name="Lin D."/>
            <person name="Ye J."/>
            <person name="Tang K."/>
        </authorList>
    </citation>
    <scope>NUCLEOTIDE SEQUENCE</scope>
    <source>
        <strain evidence="3">TK19036</strain>
    </source>
</reference>
<feature type="transmembrane region" description="Helical" evidence="1">
    <location>
        <begin position="27"/>
        <end position="50"/>
    </location>
</feature>
<dbReference type="InterPro" id="IPR036938">
    <property type="entry name" value="PAP2/HPO_sf"/>
</dbReference>